<dbReference type="PRINTS" id="PR00080">
    <property type="entry name" value="SDRFAMILY"/>
</dbReference>
<dbReference type="FunFam" id="3.40.50.720:FF:000084">
    <property type="entry name" value="Short-chain dehydrogenase reductase"/>
    <property type="match status" value="1"/>
</dbReference>
<dbReference type="InterPro" id="IPR020904">
    <property type="entry name" value="Sc_DH/Rdtase_CS"/>
</dbReference>
<dbReference type="EMBL" id="JAGSCS010000007">
    <property type="protein sequence ID" value="MBR0576099.1"/>
    <property type="molecule type" value="Genomic_DNA"/>
</dbReference>
<evidence type="ECO:0000313" key="4">
    <source>
        <dbReference type="Proteomes" id="UP000675379"/>
    </source>
</evidence>
<dbReference type="InterPro" id="IPR036291">
    <property type="entry name" value="NAD(P)-bd_dom_sf"/>
</dbReference>
<protein>
    <submittedName>
        <fullName evidence="3">SDR family oxidoreductase</fullName>
    </submittedName>
</protein>
<dbReference type="Pfam" id="PF13561">
    <property type="entry name" value="adh_short_C2"/>
    <property type="match status" value="1"/>
</dbReference>
<dbReference type="SUPFAM" id="SSF51735">
    <property type="entry name" value="NAD(P)-binding Rossmann-fold domains"/>
    <property type="match status" value="1"/>
</dbReference>
<dbReference type="PRINTS" id="PR00081">
    <property type="entry name" value="GDHRDH"/>
</dbReference>
<keyword evidence="2" id="KW-0560">Oxidoreductase</keyword>
<dbReference type="PROSITE" id="PS00061">
    <property type="entry name" value="ADH_SHORT"/>
    <property type="match status" value="1"/>
</dbReference>
<reference evidence="3" key="1">
    <citation type="submission" date="2021-04" db="EMBL/GenBank/DDBJ databases">
        <title>Proteiniclasticum sedimins sp. nov., an obligate anaerobic bacterium isolated from anaerobic sludge.</title>
        <authorList>
            <person name="Liu J."/>
        </authorList>
    </citation>
    <scope>NUCLEOTIDE SEQUENCE</scope>
    <source>
        <strain evidence="3">BAD-10</strain>
    </source>
</reference>
<sequence length="247" mass="27214">MERERVAIVTGGAQGIGREIVETFLREGYHTVVLDKEQMMEEDSSHRLMYLQGDLTHKAFLEEAAAKIIEDFGRVDCLIHNAGASHEGILSGCSYETFNEILHLGITAPYYLTLKLKDHFAPGASVVNIASTRAHQSQADTESYSAAKGGLLALTHALAMSLAGIARVNAISPGWIDTQNSSFHEADLLQHPSKRVGVPQDVARLVWFLCQEDSSFINGQEIIVDGGMSRRMIYHGDEGWQYQPQGK</sequence>
<proteinExistence type="inferred from homology"/>
<dbReference type="AlphaFoldDB" id="A0A941CQ90"/>
<comment type="caution">
    <text evidence="3">The sequence shown here is derived from an EMBL/GenBank/DDBJ whole genome shotgun (WGS) entry which is preliminary data.</text>
</comment>
<dbReference type="Proteomes" id="UP000675379">
    <property type="component" value="Unassembled WGS sequence"/>
</dbReference>
<organism evidence="3 4">
    <name type="scientific">Proteiniclasticum sediminis</name>
    <dbReference type="NCBI Taxonomy" id="2804028"/>
    <lineage>
        <taxon>Bacteria</taxon>
        <taxon>Bacillati</taxon>
        <taxon>Bacillota</taxon>
        <taxon>Clostridia</taxon>
        <taxon>Eubacteriales</taxon>
        <taxon>Clostridiaceae</taxon>
        <taxon>Proteiniclasticum</taxon>
    </lineage>
</organism>
<dbReference type="RefSeq" id="WP_211800872.1">
    <property type="nucleotide sequence ID" value="NZ_JAGSCS010000007.1"/>
</dbReference>
<dbReference type="GO" id="GO:0008206">
    <property type="term" value="P:bile acid metabolic process"/>
    <property type="evidence" value="ECO:0007669"/>
    <property type="project" value="UniProtKB-ARBA"/>
</dbReference>
<dbReference type="InterPro" id="IPR002347">
    <property type="entry name" value="SDR_fam"/>
</dbReference>
<dbReference type="Gene3D" id="3.40.50.720">
    <property type="entry name" value="NAD(P)-binding Rossmann-like Domain"/>
    <property type="match status" value="1"/>
</dbReference>
<dbReference type="GO" id="GO:0016616">
    <property type="term" value="F:oxidoreductase activity, acting on the CH-OH group of donors, NAD or NADP as acceptor"/>
    <property type="evidence" value="ECO:0007669"/>
    <property type="project" value="TreeGrafter"/>
</dbReference>
<name>A0A941CQ90_9CLOT</name>
<keyword evidence="4" id="KW-1185">Reference proteome</keyword>
<comment type="similarity">
    <text evidence="1">Belongs to the short-chain dehydrogenases/reductases (SDR) family.</text>
</comment>
<gene>
    <name evidence="3" type="ORF">KCG48_07060</name>
</gene>
<evidence type="ECO:0000256" key="1">
    <source>
        <dbReference type="ARBA" id="ARBA00006484"/>
    </source>
</evidence>
<dbReference type="PANTHER" id="PTHR42760">
    <property type="entry name" value="SHORT-CHAIN DEHYDROGENASES/REDUCTASES FAMILY MEMBER"/>
    <property type="match status" value="1"/>
</dbReference>
<evidence type="ECO:0000256" key="2">
    <source>
        <dbReference type="ARBA" id="ARBA00023002"/>
    </source>
</evidence>
<evidence type="ECO:0000313" key="3">
    <source>
        <dbReference type="EMBL" id="MBR0576099.1"/>
    </source>
</evidence>
<accession>A0A941CQ90</accession>